<evidence type="ECO:0000256" key="1">
    <source>
        <dbReference type="SAM" id="Phobius"/>
    </source>
</evidence>
<keyword evidence="1" id="KW-1133">Transmembrane helix</keyword>
<protein>
    <submittedName>
        <fullName evidence="2">Uncharacterized protein</fullName>
    </submittedName>
</protein>
<reference evidence="2" key="1">
    <citation type="submission" date="2018-05" db="EMBL/GenBank/DDBJ databases">
        <authorList>
            <person name="Lanie J.A."/>
            <person name="Ng W.-L."/>
            <person name="Kazmierczak K.M."/>
            <person name="Andrzejewski T.M."/>
            <person name="Davidsen T.M."/>
            <person name="Wayne K.J."/>
            <person name="Tettelin H."/>
            <person name="Glass J.I."/>
            <person name="Rusch D."/>
            <person name="Podicherti R."/>
            <person name="Tsui H.-C.T."/>
            <person name="Winkler M.E."/>
        </authorList>
    </citation>
    <scope>NUCLEOTIDE SEQUENCE</scope>
</reference>
<dbReference type="EMBL" id="UINC01069316">
    <property type="protein sequence ID" value="SVC02592.1"/>
    <property type="molecule type" value="Genomic_DNA"/>
</dbReference>
<proteinExistence type="predicted"/>
<gene>
    <name evidence="2" type="ORF">METZ01_LOCUS255446</name>
</gene>
<name>A0A382ITP9_9ZZZZ</name>
<sequence>MDGSHAMKYFYWGIAVAVVVTALAVLFVPGVDDWIEQTLLGYLGRAAR</sequence>
<accession>A0A382ITP9</accession>
<organism evidence="2">
    <name type="scientific">marine metagenome</name>
    <dbReference type="NCBI Taxonomy" id="408172"/>
    <lineage>
        <taxon>unclassified sequences</taxon>
        <taxon>metagenomes</taxon>
        <taxon>ecological metagenomes</taxon>
    </lineage>
</organism>
<keyword evidence="1" id="KW-0812">Transmembrane</keyword>
<dbReference type="AlphaFoldDB" id="A0A382ITP9"/>
<feature type="transmembrane region" description="Helical" evidence="1">
    <location>
        <begin position="9"/>
        <end position="31"/>
    </location>
</feature>
<keyword evidence="1" id="KW-0472">Membrane</keyword>
<evidence type="ECO:0000313" key="2">
    <source>
        <dbReference type="EMBL" id="SVC02592.1"/>
    </source>
</evidence>